<keyword evidence="1" id="KW-0378">Hydrolase</keyword>
<keyword evidence="1" id="KW-0255">Endonuclease</keyword>
<comment type="caution">
    <text evidence="1">The sequence shown here is derived from an EMBL/GenBank/DDBJ whole genome shotgun (WGS) entry which is preliminary data.</text>
</comment>
<dbReference type="Proteomes" id="UP000336646">
    <property type="component" value="Unassembled WGS sequence"/>
</dbReference>
<evidence type="ECO:0000313" key="2">
    <source>
        <dbReference type="Proteomes" id="UP000336646"/>
    </source>
</evidence>
<dbReference type="EMBL" id="RXIR01000020">
    <property type="protein sequence ID" value="TVS27431.1"/>
    <property type="molecule type" value="Genomic_DNA"/>
</dbReference>
<organism evidence="1 2">
    <name type="scientific">Corynebacterium sanguinis</name>
    <dbReference type="NCBI Taxonomy" id="2594913"/>
    <lineage>
        <taxon>Bacteria</taxon>
        <taxon>Bacillati</taxon>
        <taxon>Actinomycetota</taxon>
        <taxon>Actinomycetes</taxon>
        <taxon>Mycobacteriales</taxon>
        <taxon>Corynebacteriaceae</taxon>
        <taxon>Corynebacterium</taxon>
    </lineage>
</organism>
<gene>
    <name evidence="1" type="ORF">EKI59_08990</name>
</gene>
<feature type="non-terminal residue" evidence="1">
    <location>
        <position position="1"/>
    </location>
</feature>
<proteinExistence type="predicted"/>
<dbReference type="AlphaFoldDB" id="A0A6C1TWH1"/>
<accession>A0A6C1TWH1</accession>
<keyword evidence="1" id="KW-0540">Nuclease</keyword>
<name>A0A6C1TWH1_9CORY</name>
<protein>
    <submittedName>
        <fullName evidence="1">HNH endonuclease</fullName>
    </submittedName>
</protein>
<evidence type="ECO:0000313" key="1">
    <source>
        <dbReference type="EMBL" id="TVS27431.1"/>
    </source>
</evidence>
<reference evidence="1 2" key="1">
    <citation type="submission" date="2018-12" db="EMBL/GenBank/DDBJ databases">
        <title>Corynebacterium sanguinis sp. nov., a clinically-associated and environmental corynebacterium.</title>
        <authorList>
            <person name="Gonzales-Siles L."/>
            <person name="Jaen-Luchoro D."/>
            <person name="Cardew S."/>
            <person name="Inganas E."/>
            <person name="Ohlen M."/>
            <person name="Jensie-Markopolous S."/>
            <person name="Pinyeiro-Iglesias B."/>
            <person name="Molin K."/>
            <person name="Skovbjerg S."/>
            <person name="Svensson-Stadler L."/>
            <person name="Funke G."/>
            <person name="Moore E.R.B."/>
        </authorList>
    </citation>
    <scope>NUCLEOTIDE SEQUENCE [LARGE SCALE GENOMIC DNA]</scope>
    <source>
        <strain evidence="1 2">58734</strain>
    </source>
</reference>
<sequence>LRDRVATFLAKGHTILDAYDTTGNYNTCIEELTRLEQEYRMTFPHKPTTNPDANSG</sequence>
<dbReference type="GO" id="GO:0004519">
    <property type="term" value="F:endonuclease activity"/>
    <property type="evidence" value="ECO:0007669"/>
    <property type="project" value="UniProtKB-KW"/>
</dbReference>